<accession>A0A833JQF4</accession>
<dbReference type="RefSeq" id="WP_194841913.1">
    <property type="nucleotide sequence ID" value="NZ_WBMP01000009.1"/>
</dbReference>
<dbReference type="AlphaFoldDB" id="A0A833JQF4"/>
<proteinExistence type="predicted"/>
<sequence length="52" mass="5955">MKSPEEIIELIERAGLAYIHSSGCAVLNDGTWLQPEEWDVWLEHLKEAETES</sequence>
<evidence type="ECO:0000313" key="1">
    <source>
        <dbReference type="EMBL" id="KAE8545388.1"/>
    </source>
</evidence>
<protein>
    <submittedName>
        <fullName evidence="1">Uncharacterized protein</fullName>
    </submittedName>
</protein>
<dbReference type="EMBL" id="WBMP01000009">
    <property type="protein sequence ID" value="KAE8545388.1"/>
    <property type="molecule type" value="Genomic_DNA"/>
</dbReference>
<dbReference type="Proteomes" id="UP000469950">
    <property type="component" value="Unassembled WGS sequence"/>
</dbReference>
<name>A0A833JQF4_MARNT</name>
<reference evidence="1 2" key="1">
    <citation type="submission" date="2019-10" db="EMBL/GenBank/DDBJ databases">
        <title>Draft genome sequence of Marinobacter hydrocarbonoclasticus NCT7M from the microbiome of the marine copepod.</title>
        <authorList>
            <person name="Nuttall R."/>
            <person name="Sharma G."/>
            <person name="Moisander P."/>
        </authorList>
    </citation>
    <scope>NUCLEOTIDE SEQUENCE [LARGE SCALE GENOMIC DNA]</scope>
    <source>
        <strain evidence="1 2">NCT7M</strain>
    </source>
</reference>
<gene>
    <name evidence="1" type="ORF">F6453_2360</name>
</gene>
<evidence type="ECO:0000313" key="2">
    <source>
        <dbReference type="Proteomes" id="UP000469950"/>
    </source>
</evidence>
<organism evidence="1 2">
    <name type="scientific">Marinobacter nauticus</name>
    <name type="common">Marinobacter hydrocarbonoclasticus</name>
    <name type="synonym">Marinobacter aquaeolei</name>
    <dbReference type="NCBI Taxonomy" id="2743"/>
    <lineage>
        <taxon>Bacteria</taxon>
        <taxon>Pseudomonadati</taxon>
        <taxon>Pseudomonadota</taxon>
        <taxon>Gammaproteobacteria</taxon>
        <taxon>Pseudomonadales</taxon>
        <taxon>Marinobacteraceae</taxon>
        <taxon>Marinobacter</taxon>
    </lineage>
</organism>
<comment type="caution">
    <text evidence="1">The sequence shown here is derived from an EMBL/GenBank/DDBJ whole genome shotgun (WGS) entry which is preliminary data.</text>
</comment>